<reference evidence="1" key="2">
    <citation type="journal article" date="2015" name="Data Brief">
        <title>Shoot transcriptome of the giant reed, Arundo donax.</title>
        <authorList>
            <person name="Barrero R.A."/>
            <person name="Guerrero F.D."/>
            <person name="Moolhuijzen P."/>
            <person name="Goolsby J.A."/>
            <person name="Tidwell J."/>
            <person name="Bellgard S.E."/>
            <person name="Bellgard M.I."/>
        </authorList>
    </citation>
    <scope>NUCLEOTIDE SEQUENCE</scope>
    <source>
        <tissue evidence="1">Shoot tissue taken approximately 20 cm above the soil surface</tissue>
    </source>
</reference>
<proteinExistence type="predicted"/>
<organism evidence="1">
    <name type="scientific">Arundo donax</name>
    <name type="common">Giant reed</name>
    <name type="synonym">Donax arundinaceus</name>
    <dbReference type="NCBI Taxonomy" id="35708"/>
    <lineage>
        <taxon>Eukaryota</taxon>
        <taxon>Viridiplantae</taxon>
        <taxon>Streptophyta</taxon>
        <taxon>Embryophyta</taxon>
        <taxon>Tracheophyta</taxon>
        <taxon>Spermatophyta</taxon>
        <taxon>Magnoliopsida</taxon>
        <taxon>Liliopsida</taxon>
        <taxon>Poales</taxon>
        <taxon>Poaceae</taxon>
        <taxon>PACMAD clade</taxon>
        <taxon>Arundinoideae</taxon>
        <taxon>Arundineae</taxon>
        <taxon>Arundo</taxon>
    </lineage>
</organism>
<protein>
    <submittedName>
        <fullName evidence="1">Uncharacterized protein</fullName>
    </submittedName>
</protein>
<dbReference type="EMBL" id="GBRH01179143">
    <property type="protein sequence ID" value="JAE18753.1"/>
    <property type="molecule type" value="Transcribed_RNA"/>
</dbReference>
<evidence type="ECO:0000313" key="1">
    <source>
        <dbReference type="EMBL" id="JAE18753.1"/>
    </source>
</evidence>
<name>A0A0A9GDJ1_ARUDO</name>
<dbReference type="AlphaFoldDB" id="A0A0A9GDJ1"/>
<reference evidence="1" key="1">
    <citation type="submission" date="2014-09" db="EMBL/GenBank/DDBJ databases">
        <authorList>
            <person name="Magalhaes I.L.F."/>
            <person name="Oliveira U."/>
            <person name="Santos F.R."/>
            <person name="Vidigal T.H.D.A."/>
            <person name="Brescovit A.D."/>
            <person name="Santos A.J."/>
        </authorList>
    </citation>
    <scope>NUCLEOTIDE SEQUENCE</scope>
    <source>
        <tissue evidence="1">Shoot tissue taken approximately 20 cm above the soil surface</tissue>
    </source>
</reference>
<sequence>MIYIFFHLVKIQKHANLI</sequence>
<accession>A0A0A9GDJ1</accession>